<evidence type="ECO:0000256" key="3">
    <source>
        <dbReference type="ARBA" id="ARBA00022884"/>
    </source>
</evidence>
<dbReference type="Gene3D" id="3.30.300.20">
    <property type="match status" value="1"/>
</dbReference>
<dbReference type="InterPro" id="IPR004087">
    <property type="entry name" value="KH_dom"/>
</dbReference>
<dbReference type="FunFam" id="3.30.300.20:FF:000001">
    <property type="entry name" value="30S ribosomal protein S3"/>
    <property type="match status" value="1"/>
</dbReference>
<organism evidence="8">
    <name type="scientific">uncultured organism</name>
    <dbReference type="NCBI Taxonomy" id="155900"/>
    <lineage>
        <taxon>unclassified sequences</taxon>
        <taxon>environmental samples</taxon>
    </lineage>
</organism>
<evidence type="ECO:0000259" key="7">
    <source>
        <dbReference type="PROSITE" id="PS50823"/>
    </source>
</evidence>
<dbReference type="InterPro" id="IPR009019">
    <property type="entry name" value="KH_sf_prok-type"/>
</dbReference>
<dbReference type="PROSITE" id="PS50823">
    <property type="entry name" value="KH_TYPE_2"/>
    <property type="match status" value="1"/>
</dbReference>
<sequence>MIEREFIKDRMKYVEVKEYIDSQIGKMAGIGKILIEKTPLGEKITIEASRPGIVIGRAGKTISELTQTLKTKYKLENPQIDVKEVVCPQISAAIVARKIASDLERFGPARFKAIGYKAMQDALNAGALGAEIKISGRGVPGQRAMSWRFYGGYMKKCGQIALEGVDFSVAPANLRSGTVGIQVFIMPSTVILPDRVRVKEISAQPAVPIAVQEIKPAEAKKEEVKEKKPRKTAEKKTQIKTDEIKMETQNGNPAN</sequence>
<dbReference type="PANTHER" id="PTHR11760:SF32">
    <property type="entry name" value="SMALL RIBOSOMAL SUBUNIT PROTEIN US3"/>
    <property type="match status" value="1"/>
</dbReference>
<dbReference type="InterPro" id="IPR005703">
    <property type="entry name" value="Ribosomal_uS3_euk/arc"/>
</dbReference>
<evidence type="ECO:0000256" key="6">
    <source>
        <dbReference type="SAM" id="MobiDB-lite"/>
    </source>
</evidence>
<dbReference type="AlphaFoldDB" id="U3GU90"/>
<dbReference type="NCBIfam" id="TIGR01008">
    <property type="entry name" value="uS3_euk_arch"/>
    <property type="match status" value="1"/>
</dbReference>
<dbReference type="Gene3D" id="3.30.1140.32">
    <property type="entry name" value="Ribosomal protein S3, C-terminal domain"/>
    <property type="match status" value="1"/>
</dbReference>
<protein>
    <submittedName>
        <fullName evidence="8">30S ribosomal protein S3</fullName>
    </submittedName>
</protein>
<dbReference type="GO" id="GO:0019843">
    <property type="term" value="F:rRNA binding"/>
    <property type="evidence" value="ECO:0007669"/>
    <property type="project" value="UniProtKB-KW"/>
</dbReference>
<evidence type="ECO:0000256" key="5">
    <source>
        <dbReference type="ARBA" id="ARBA00023274"/>
    </source>
</evidence>
<dbReference type="SMART" id="SM00322">
    <property type="entry name" value="KH"/>
    <property type="match status" value="1"/>
</dbReference>
<keyword evidence="2" id="KW-0699">rRNA-binding</keyword>
<dbReference type="GO" id="GO:1990904">
    <property type="term" value="C:ribonucleoprotein complex"/>
    <property type="evidence" value="ECO:0007669"/>
    <property type="project" value="UniProtKB-KW"/>
</dbReference>
<feature type="region of interest" description="Disordered" evidence="6">
    <location>
        <begin position="218"/>
        <end position="255"/>
    </location>
</feature>
<name>U3GU90_9ZZZZ</name>
<dbReference type="InterPro" id="IPR036419">
    <property type="entry name" value="Ribosomal_S3_C_sf"/>
</dbReference>
<keyword evidence="4 8" id="KW-0689">Ribosomal protein</keyword>
<dbReference type="Pfam" id="PF00189">
    <property type="entry name" value="Ribosomal_S3_C"/>
    <property type="match status" value="1"/>
</dbReference>
<evidence type="ECO:0000313" key="8">
    <source>
        <dbReference type="EMBL" id="AGT99754.1"/>
    </source>
</evidence>
<dbReference type="EMBL" id="KC999257">
    <property type="protein sequence ID" value="AGT99754.1"/>
    <property type="molecule type" value="Genomic_DNA"/>
</dbReference>
<evidence type="ECO:0000256" key="2">
    <source>
        <dbReference type="ARBA" id="ARBA00022730"/>
    </source>
</evidence>
<dbReference type="SUPFAM" id="SSF54814">
    <property type="entry name" value="Prokaryotic type KH domain (KH-domain type II)"/>
    <property type="match status" value="1"/>
</dbReference>
<feature type="compositionally biased region" description="Basic and acidic residues" evidence="6">
    <location>
        <begin position="218"/>
        <end position="246"/>
    </location>
</feature>
<dbReference type="CDD" id="cd02411">
    <property type="entry name" value="KH-II_30S_S3_arch"/>
    <property type="match status" value="1"/>
</dbReference>
<evidence type="ECO:0000256" key="4">
    <source>
        <dbReference type="ARBA" id="ARBA00022980"/>
    </source>
</evidence>
<keyword evidence="3" id="KW-0694">RNA-binding</keyword>
<dbReference type="GO" id="GO:0003735">
    <property type="term" value="F:structural constituent of ribosome"/>
    <property type="evidence" value="ECO:0007669"/>
    <property type="project" value="InterPro"/>
</dbReference>
<dbReference type="PANTHER" id="PTHR11760">
    <property type="entry name" value="30S/40S RIBOSOMAL PROTEIN S3"/>
    <property type="match status" value="1"/>
</dbReference>
<dbReference type="InterPro" id="IPR057258">
    <property type="entry name" value="Ribosomal_uS3"/>
</dbReference>
<accession>U3GU90</accession>
<proteinExistence type="inferred from homology"/>
<evidence type="ECO:0000256" key="1">
    <source>
        <dbReference type="ARBA" id="ARBA00010761"/>
    </source>
</evidence>
<dbReference type="Pfam" id="PF07650">
    <property type="entry name" value="KH_2"/>
    <property type="match status" value="1"/>
</dbReference>
<dbReference type="SUPFAM" id="SSF54821">
    <property type="entry name" value="Ribosomal protein S3 C-terminal domain"/>
    <property type="match status" value="1"/>
</dbReference>
<dbReference type="InterPro" id="IPR001351">
    <property type="entry name" value="Ribosomal_uS3_C"/>
</dbReference>
<feature type="domain" description="KH type-2" evidence="7">
    <location>
        <begin position="16"/>
        <end position="86"/>
    </location>
</feature>
<reference evidence="8" key="1">
    <citation type="journal article" date="2015" name="Nat. Commun.">
        <title>Diverse, uncultivated ultra-small bacterial cells in groundwater.</title>
        <authorList>
            <person name="Luef B."/>
            <person name="Frischkorn K.R."/>
            <person name="Wrighton K.C."/>
            <person name="Holman H.-Y.N."/>
            <person name="Birarda G."/>
            <person name="Thomas B.C."/>
            <person name="Singh A."/>
            <person name="Williams K.H."/>
            <person name="Siegerist C.E."/>
            <person name="Tringe S.G."/>
            <person name="Downing K.H."/>
            <person name="Comolli L.R."/>
            <person name="Banfield J.F."/>
        </authorList>
    </citation>
    <scope>NUCLEOTIDE SEQUENCE</scope>
</reference>
<dbReference type="InterPro" id="IPR004044">
    <property type="entry name" value="KH_dom_type_2"/>
</dbReference>
<dbReference type="InterPro" id="IPR015946">
    <property type="entry name" value="KH_dom-like_a/b"/>
</dbReference>
<comment type="similarity">
    <text evidence="1">Belongs to the universal ribosomal protein uS3 family.</text>
</comment>
<keyword evidence="5" id="KW-0687">Ribonucleoprotein</keyword>
<dbReference type="NCBIfam" id="NF003219">
    <property type="entry name" value="PRK04191.1"/>
    <property type="match status" value="1"/>
</dbReference>